<comment type="function">
    <text evidence="9">Hydrolase that can remove conjugated ubiquitin from proteins and may therefore play an important regulatory role at the level of protein turnover by preventing degradation.</text>
</comment>
<keyword evidence="13" id="KW-1185">Reference proteome</keyword>
<keyword evidence="5 9" id="KW-0833">Ubl conjugation pathway</keyword>
<dbReference type="AlphaFoldDB" id="A0A2R6NRS3"/>
<feature type="region of interest" description="Disordered" evidence="10">
    <location>
        <begin position="75"/>
        <end position="134"/>
    </location>
</feature>
<evidence type="ECO:0000256" key="3">
    <source>
        <dbReference type="ARBA" id="ARBA00022723"/>
    </source>
</evidence>
<proteinExistence type="predicted"/>
<keyword evidence="6 9" id="KW-0378">Hydrolase</keyword>
<dbReference type="GO" id="GO:0005634">
    <property type="term" value="C:nucleus"/>
    <property type="evidence" value="ECO:0007669"/>
    <property type="project" value="TreeGrafter"/>
</dbReference>
<dbReference type="InterPro" id="IPR057766">
    <property type="entry name" value="Znf-C2H2_OTU1-like_C"/>
</dbReference>
<dbReference type="GO" id="GO:0036503">
    <property type="term" value="P:ERAD pathway"/>
    <property type="evidence" value="ECO:0007669"/>
    <property type="project" value="TreeGrafter"/>
</dbReference>
<keyword evidence="2" id="KW-0645">Protease</keyword>
<evidence type="ECO:0000313" key="12">
    <source>
        <dbReference type="EMBL" id="PSR75403.1"/>
    </source>
</evidence>
<dbReference type="GO" id="GO:0016579">
    <property type="term" value="P:protein deubiquitination"/>
    <property type="evidence" value="ECO:0007669"/>
    <property type="project" value="TreeGrafter"/>
</dbReference>
<dbReference type="GO" id="GO:0030968">
    <property type="term" value="P:endoplasmic reticulum unfolded protein response"/>
    <property type="evidence" value="ECO:0007669"/>
    <property type="project" value="TreeGrafter"/>
</dbReference>
<evidence type="ECO:0000256" key="2">
    <source>
        <dbReference type="ARBA" id="ARBA00022670"/>
    </source>
</evidence>
<reference evidence="12 13" key="1">
    <citation type="submission" date="2018-02" db="EMBL/GenBank/DDBJ databases">
        <title>Genome sequence of the basidiomycete white-rot fungus Phlebia centrifuga.</title>
        <authorList>
            <person name="Granchi Z."/>
            <person name="Peng M."/>
            <person name="de Vries R.P."/>
            <person name="Hilden K."/>
            <person name="Makela M.R."/>
            <person name="Grigoriev I."/>
            <person name="Riley R."/>
        </authorList>
    </citation>
    <scope>NUCLEOTIDE SEQUENCE [LARGE SCALE GENOMIC DNA]</scope>
    <source>
        <strain evidence="12 13">FBCC195</strain>
    </source>
</reference>
<dbReference type="Pfam" id="PF02338">
    <property type="entry name" value="OTU"/>
    <property type="match status" value="1"/>
</dbReference>
<evidence type="ECO:0000259" key="11">
    <source>
        <dbReference type="PROSITE" id="PS50802"/>
    </source>
</evidence>
<feature type="domain" description="OTU" evidence="11">
    <location>
        <begin position="144"/>
        <end position="271"/>
    </location>
</feature>
<dbReference type="SUPFAM" id="SSF54236">
    <property type="entry name" value="Ubiquitin-like"/>
    <property type="match status" value="1"/>
</dbReference>
<evidence type="ECO:0000256" key="5">
    <source>
        <dbReference type="ARBA" id="ARBA00022786"/>
    </source>
</evidence>
<dbReference type="InterPro" id="IPR048857">
    <property type="entry name" value="OTU1_Ubl"/>
</dbReference>
<gene>
    <name evidence="12" type="ORF">PHLCEN_2v9161</name>
</gene>
<comment type="caution">
    <text evidence="12">The sequence shown here is derived from an EMBL/GenBank/DDBJ whole genome shotgun (WGS) entry which is preliminary data.</text>
</comment>
<organism evidence="12 13">
    <name type="scientific">Hermanssonia centrifuga</name>
    <dbReference type="NCBI Taxonomy" id="98765"/>
    <lineage>
        <taxon>Eukaryota</taxon>
        <taxon>Fungi</taxon>
        <taxon>Dikarya</taxon>
        <taxon>Basidiomycota</taxon>
        <taxon>Agaricomycotina</taxon>
        <taxon>Agaricomycetes</taxon>
        <taxon>Polyporales</taxon>
        <taxon>Meruliaceae</taxon>
        <taxon>Hermanssonia</taxon>
    </lineage>
</organism>
<dbReference type="InterPro" id="IPR029071">
    <property type="entry name" value="Ubiquitin-like_domsf"/>
</dbReference>
<dbReference type="OrthoDB" id="65596at2759"/>
<keyword evidence="3" id="KW-0479">Metal-binding</keyword>
<dbReference type="Pfam" id="PF21403">
    <property type="entry name" value="OTU1_UBXL"/>
    <property type="match status" value="1"/>
</dbReference>
<dbReference type="GO" id="GO:0008270">
    <property type="term" value="F:zinc ion binding"/>
    <property type="evidence" value="ECO:0007669"/>
    <property type="project" value="UniProtKB-KW"/>
</dbReference>
<feature type="compositionally biased region" description="Polar residues" evidence="10">
    <location>
        <begin position="92"/>
        <end position="111"/>
    </location>
</feature>
<dbReference type="PROSITE" id="PS50802">
    <property type="entry name" value="OTU"/>
    <property type="match status" value="1"/>
</dbReference>
<dbReference type="InterPro" id="IPR003323">
    <property type="entry name" value="OTU_dom"/>
</dbReference>
<keyword evidence="9" id="KW-0963">Cytoplasm</keyword>
<evidence type="ECO:0000256" key="6">
    <source>
        <dbReference type="ARBA" id="ARBA00022801"/>
    </source>
</evidence>
<dbReference type="PANTHER" id="PTHR13312:SF0">
    <property type="entry name" value="UBIQUITIN THIOESTERASE OTU1"/>
    <property type="match status" value="1"/>
</dbReference>
<dbReference type="CDD" id="cd17059">
    <property type="entry name" value="Ubl_OTU1"/>
    <property type="match status" value="1"/>
</dbReference>
<dbReference type="SUPFAM" id="SSF54001">
    <property type="entry name" value="Cysteine proteinases"/>
    <property type="match status" value="1"/>
</dbReference>
<dbReference type="Pfam" id="PF24560">
    <property type="entry name" value="zf-C2H2_OTU1_C"/>
    <property type="match status" value="1"/>
</dbReference>
<evidence type="ECO:0000256" key="4">
    <source>
        <dbReference type="ARBA" id="ARBA00022771"/>
    </source>
</evidence>
<feature type="compositionally biased region" description="Low complexity" evidence="10">
    <location>
        <begin position="118"/>
        <end position="134"/>
    </location>
</feature>
<dbReference type="Proteomes" id="UP000186601">
    <property type="component" value="Unassembled WGS sequence"/>
</dbReference>
<dbReference type="PANTHER" id="PTHR13312">
    <property type="entry name" value="HIV-INDUCED PROTEIN-7-LIKE PROTEASE"/>
    <property type="match status" value="1"/>
</dbReference>
<evidence type="ECO:0000256" key="1">
    <source>
        <dbReference type="ARBA" id="ARBA00000707"/>
    </source>
</evidence>
<keyword evidence="4" id="KW-0863">Zinc-finger</keyword>
<keyword evidence="7 9" id="KW-0788">Thiol protease</keyword>
<evidence type="ECO:0000256" key="10">
    <source>
        <dbReference type="SAM" id="MobiDB-lite"/>
    </source>
</evidence>
<dbReference type="Gene3D" id="3.90.70.80">
    <property type="match status" value="1"/>
</dbReference>
<evidence type="ECO:0000256" key="9">
    <source>
        <dbReference type="RuleBase" id="RU367104"/>
    </source>
</evidence>
<dbReference type="Gene3D" id="3.10.20.90">
    <property type="entry name" value="Phosphatidylinositol 3-kinase Catalytic Subunit, Chain A, domain 1"/>
    <property type="match status" value="1"/>
</dbReference>
<evidence type="ECO:0000313" key="13">
    <source>
        <dbReference type="Proteomes" id="UP000186601"/>
    </source>
</evidence>
<protein>
    <recommendedName>
        <fullName evidence="9">Ubiquitin thioesterase OTU</fullName>
        <ecNumber evidence="9">3.4.19.12</ecNumber>
    </recommendedName>
</protein>
<dbReference type="STRING" id="98765.A0A2R6NRS3"/>
<keyword evidence="8" id="KW-0862">Zinc</keyword>
<evidence type="ECO:0000256" key="8">
    <source>
        <dbReference type="ARBA" id="ARBA00022833"/>
    </source>
</evidence>
<sequence>MAPVRLRHPKGVMTIQVDFDHFTVQDLQQEVFAATEIPPSLQDLKAGYPPHSLTLIPELPLESLGLKQGEQLIVTQKAEASREPSSSRSQPVAATSTTTRGPMTGLTASQTREPETPAPARIAAPAPSSRGPGPDYVEVDGGYLVHRIVPDDNSCLFSSVALVFEQDIKKAPKIRQIVADEIRKDMLTWSEAILGRPRDEYISTILKPTSWGGAIELSILAKHYLTEIASVDVETGRIDHFTPPSDGPQPDSGNRCVLIYSGIHYDAATIAPILDAPDEFHQTVVPRETDGDAVLVAAKKLADALRAKKAYTNTATFDLRCQKGLKGEKEARAHASETGHVEFGEY</sequence>
<dbReference type="EMBL" id="MLYV02000904">
    <property type="protein sequence ID" value="PSR75403.1"/>
    <property type="molecule type" value="Genomic_DNA"/>
</dbReference>
<dbReference type="GO" id="GO:0005829">
    <property type="term" value="C:cytosol"/>
    <property type="evidence" value="ECO:0007669"/>
    <property type="project" value="TreeGrafter"/>
</dbReference>
<accession>A0A2R6NRS3</accession>
<dbReference type="InterPro" id="IPR038765">
    <property type="entry name" value="Papain-like_cys_pep_sf"/>
</dbReference>
<name>A0A2R6NRS3_9APHY</name>
<dbReference type="GO" id="GO:0004843">
    <property type="term" value="F:cysteine-type deubiquitinase activity"/>
    <property type="evidence" value="ECO:0007669"/>
    <property type="project" value="UniProtKB-UniRule"/>
</dbReference>
<evidence type="ECO:0000256" key="7">
    <source>
        <dbReference type="ARBA" id="ARBA00022807"/>
    </source>
</evidence>
<comment type="catalytic activity">
    <reaction evidence="1 9">
        <text>Thiol-dependent hydrolysis of ester, thioester, amide, peptide and isopeptide bonds formed by the C-terminal Gly of ubiquitin (a 76-residue protein attached to proteins as an intracellular targeting signal).</text>
        <dbReference type="EC" id="3.4.19.12"/>
    </reaction>
</comment>
<dbReference type="EC" id="3.4.19.12" evidence="9"/>
<dbReference type="CDD" id="cd22745">
    <property type="entry name" value="OTU_OTU1"/>
    <property type="match status" value="1"/>
</dbReference>
<comment type="subcellular location">
    <subcellularLocation>
        <location evidence="9">Cytoplasm</location>
    </subcellularLocation>
</comment>